<comment type="caution">
    <text evidence="2">The sequence shown here is derived from an EMBL/GenBank/DDBJ whole genome shotgun (WGS) entry which is preliminary data.</text>
</comment>
<feature type="transmembrane region" description="Helical" evidence="1">
    <location>
        <begin position="341"/>
        <end position="362"/>
    </location>
</feature>
<evidence type="ECO:0000313" key="2">
    <source>
        <dbReference type="EMBL" id="GAA4238623.1"/>
    </source>
</evidence>
<feature type="transmembrane region" description="Helical" evidence="1">
    <location>
        <begin position="21"/>
        <end position="46"/>
    </location>
</feature>
<keyword evidence="1" id="KW-0472">Membrane</keyword>
<feature type="transmembrane region" description="Helical" evidence="1">
    <location>
        <begin position="97"/>
        <end position="115"/>
    </location>
</feature>
<feature type="transmembrane region" description="Helical" evidence="1">
    <location>
        <begin position="217"/>
        <end position="245"/>
    </location>
</feature>
<feature type="transmembrane region" description="Helical" evidence="1">
    <location>
        <begin position="298"/>
        <end position="321"/>
    </location>
</feature>
<feature type="transmembrane region" description="Helical" evidence="1">
    <location>
        <begin position="401"/>
        <end position="418"/>
    </location>
</feature>
<keyword evidence="1" id="KW-1133">Transmembrane helix</keyword>
<gene>
    <name evidence="2" type="ORF">GCM10022254_55340</name>
</gene>
<feature type="transmembrane region" description="Helical" evidence="1">
    <location>
        <begin position="184"/>
        <end position="205"/>
    </location>
</feature>
<evidence type="ECO:0000313" key="3">
    <source>
        <dbReference type="Proteomes" id="UP001501710"/>
    </source>
</evidence>
<feature type="transmembrane region" description="Helical" evidence="1">
    <location>
        <begin position="374"/>
        <end position="395"/>
    </location>
</feature>
<dbReference type="Proteomes" id="UP001501710">
    <property type="component" value="Unassembled WGS sequence"/>
</dbReference>
<reference evidence="3" key="1">
    <citation type="journal article" date="2019" name="Int. J. Syst. Evol. Microbiol.">
        <title>The Global Catalogue of Microorganisms (GCM) 10K type strain sequencing project: providing services to taxonomists for standard genome sequencing and annotation.</title>
        <authorList>
            <consortium name="The Broad Institute Genomics Platform"/>
            <consortium name="The Broad Institute Genome Sequencing Center for Infectious Disease"/>
            <person name="Wu L."/>
            <person name="Ma J."/>
        </authorList>
    </citation>
    <scope>NUCLEOTIDE SEQUENCE [LARGE SCALE GENOMIC DNA]</scope>
    <source>
        <strain evidence="3">JCM 17440</strain>
    </source>
</reference>
<sequence length="443" mass="47221">MTTGELERQRPRLGPVRRSKARLYGWIAVAIWALLLAGVFIVGDHLKKIGLATEDDLPPLHASTRLLTWQIVPTACLGAALAAVLPSLTQRLSWRRLLPASWIAAVLWTVALAMTDGLDAIHRPLDAPTEYPVGIAAIQADGPAQWLRTFTERLGGYTTHVRGHPPLPTLMLWALDETGLHGTAWSSALIIAAGTSAIVAIAITVRHIAGETLARRALPFLILAPLTLWIATSMDAFFLGVGAWATALTAIASKRTNLPAAAGAGLLLGTLPYLSYGLLSLLAVPLAVVVLTRPSRRVLTVLLCCAAIVPLAFTAGGFWWPDGVAATHETYLISRGSAQRSYTYFVIANFAVLALQIGPATAHALPTMFSRRSPLTWLVGAALAGVVALDVSGVTRGEVERIWIPYAAWIVLATAAHAPPARRWLAAQAALTLAIQALVLSPW</sequence>
<keyword evidence="3" id="KW-1185">Reference proteome</keyword>
<evidence type="ECO:0000256" key="1">
    <source>
        <dbReference type="SAM" id="Phobius"/>
    </source>
</evidence>
<protein>
    <submittedName>
        <fullName evidence="2">Glycosyltransferase family 39 protein</fullName>
    </submittedName>
</protein>
<proteinExistence type="predicted"/>
<name>A0ABP8CFB5_9ACTN</name>
<feature type="transmembrane region" description="Helical" evidence="1">
    <location>
        <begin position="66"/>
        <end position="85"/>
    </location>
</feature>
<feature type="transmembrane region" description="Helical" evidence="1">
    <location>
        <begin position="273"/>
        <end position="291"/>
    </location>
</feature>
<accession>A0ABP8CFB5</accession>
<organism evidence="2 3">
    <name type="scientific">Actinomadura meridiana</name>
    <dbReference type="NCBI Taxonomy" id="559626"/>
    <lineage>
        <taxon>Bacteria</taxon>
        <taxon>Bacillati</taxon>
        <taxon>Actinomycetota</taxon>
        <taxon>Actinomycetes</taxon>
        <taxon>Streptosporangiales</taxon>
        <taxon>Thermomonosporaceae</taxon>
        <taxon>Actinomadura</taxon>
    </lineage>
</organism>
<keyword evidence="1" id="KW-0812">Transmembrane</keyword>
<dbReference type="RefSeq" id="WP_344902187.1">
    <property type="nucleotide sequence ID" value="NZ_BAABAS010000020.1"/>
</dbReference>
<dbReference type="EMBL" id="BAABAS010000020">
    <property type="protein sequence ID" value="GAA4238623.1"/>
    <property type="molecule type" value="Genomic_DNA"/>
</dbReference>